<evidence type="ECO:0000256" key="1">
    <source>
        <dbReference type="SAM" id="Phobius"/>
    </source>
</evidence>
<evidence type="ECO:0000313" key="2">
    <source>
        <dbReference type="EnsemblMetazoa" id="CJA36023.1"/>
    </source>
</evidence>
<dbReference type="Proteomes" id="UP000005237">
    <property type="component" value="Unassembled WGS sequence"/>
</dbReference>
<evidence type="ECO:0000313" key="3">
    <source>
        <dbReference type="Proteomes" id="UP000005237"/>
    </source>
</evidence>
<protein>
    <submittedName>
        <fullName evidence="2">Uncharacterized protein</fullName>
    </submittedName>
</protein>
<keyword evidence="3" id="KW-1185">Reference proteome</keyword>
<dbReference type="AlphaFoldDB" id="A0A8R1IH20"/>
<accession>A0A8R1IH20</accession>
<keyword evidence="1" id="KW-0472">Membrane</keyword>
<keyword evidence="1" id="KW-0812">Transmembrane</keyword>
<sequence length="137" mass="15212">MKEERKKERKKASELTLAAFFRTIGIGGKLGGQCMLPPARTHARTPARPLLFAISIFIFTTISIPSGVILPSHSSRFAFHSHLSRTIGHSYFHPFVPSSSTIPPYPITLTHTLHPKQDDTHCLVFPLLHGDHVVDGH</sequence>
<reference evidence="2" key="2">
    <citation type="submission" date="2022-06" db="UniProtKB">
        <authorList>
            <consortium name="EnsemblMetazoa"/>
        </authorList>
    </citation>
    <scope>IDENTIFICATION</scope>
    <source>
        <strain evidence="2">DF5081</strain>
    </source>
</reference>
<organism evidence="2 3">
    <name type="scientific">Caenorhabditis japonica</name>
    <dbReference type="NCBI Taxonomy" id="281687"/>
    <lineage>
        <taxon>Eukaryota</taxon>
        <taxon>Metazoa</taxon>
        <taxon>Ecdysozoa</taxon>
        <taxon>Nematoda</taxon>
        <taxon>Chromadorea</taxon>
        <taxon>Rhabditida</taxon>
        <taxon>Rhabditina</taxon>
        <taxon>Rhabditomorpha</taxon>
        <taxon>Rhabditoidea</taxon>
        <taxon>Rhabditidae</taxon>
        <taxon>Peloderinae</taxon>
        <taxon>Caenorhabditis</taxon>
    </lineage>
</organism>
<keyword evidence="1" id="KW-1133">Transmembrane helix</keyword>
<feature type="transmembrane region" description="Helical" evidence="1">
    <location>
        <begin position="50"/>
        <end position="70"/>
    </location>
</feature>
<name>A0A8R1IH20_CAEJA</name>
<dbReference type="EnsemblMetazoa" id="CJA36023.1">
    <property type="protein sequence ID" value="CJA36023.1"/>
    <property type="gene ID" value="WBGene00211870"/>
</dbReference>
<proteinExistence type="predicted"/>
<reference evidence="3" key="1">
    <citation type="submission" date="2010-08" db="EMBL/GenBank/DDBJ databases">
        <authorList>
            <consortium name="Caenorhabditis japonica Sequencing Consortium"/>
            <person name="Wilson R.K."/>
        </authorList>
    </citation>
    <scope>NUCLEOTIDE SEQUENCE [LARGE SCALE GENOMIC DNA]</scope>
    <source>
        <strain evidence="3">DF5081</strain>
    </source>
</reference>